<protein>
    <submittedName>
        <fullName evidence="1">Uncharacterized protein</fullName>
    </submittedName>
</protein>
<accession>A0ACB9REE3</accession>
<sequence length="138" mass="15161">MMSGPLSSGLHPTHGKGPETWINEYADFDRVFLAGASAGATIANNIAVRTGTEELDEMTIEGMVLVHPYFGKQGGLKRLVEHLFPTIYDGGNEARIYPTRDLSRYTRLGCERVAVFVVEKDELKKDGVGYVEALRKSG</sequence>
<proteinExistence type="predicted"/>
<organism evidence="1 2">
    <name type="scientific">Melastoma candidum</name>
    <dbReference type="NCBI Taxonomy" id="119954"/>
    <lineage>
        <taxon>Eukaryota</taxon>
        <taxon>Viridiplantae</taxon>
        <taxon>Streptophyta</taxon>
        <taxon>Embryophyta</taxon>
        <taxon>Tracheophyta</taxon>
        <taxon>Spermatophyta</taxon>
        <taxon>Magnoliopsida</taxon>
        <taxon>eudicotyledons</taxon>
        <taxon>Gunneridae</taxon>
        <taxon>Pentapetalae</taxon>
        <taxon>rosids</taxon>
        <taxon>malvids</taxon>
        <taxon>Myrtales</taxon>
        <taxon>Melastomataceae</taxon>
        <taxon>Melastomatoideae</taxon>
        <taxon>Melastomateae</taxon>
        <taxon>Melastoma</taxon>
    </lineage>
</organism>
<evidence type="ECO:0000313" key="1">
    <source>
        <dbReference type="EMBL" id="KAI4375994.1"/>
    </source>
</evidence>
<evidence type="ECO:0000313" key="2">
    <source>
        <dbReference type="Proteomes" id="UP001057402"/>
    </source>
</evidence>
<gene>
    <name evidence="1" type="ORF">MLD38_013797</name>
</gene>
<keyword evidence="2" id="KW-1185">Reference proteome</keyword>
<name>A0ACB9REE3_9MYRT</name>
<dbReference type="Proteomes" id="UP001057402">
    <property type="component" value="Chromosome 4"/>
</dbReference>
<comment type="caution">
    <text evidence="1">The sequence shown here is derived from an EMBL/GenBank/DDBJ whole genome shotgun (WGS) entry which is preliminary data.</text>
</comment>
<dbReference type="EMBL" id="CM042883">
    <property type="protein sequence ID" value="KAI4375994.1"/>
    <property type="molecule type" value="Genomic_DNA"/>
</dbReference>
<reference evidence="2" key="1">
    <citation type="journal article" date="2023" name="Front. Plant Sci.">
        <title>Chromosomal-level genome assembly of Melastoma candidum provides insights into trichome evolution.</title>
        <authorList>
            <person name="Zhong Y."/>
            <person name="Wu W."/>
            <person name="Sun C."/>
            <person name="Zou P."/>
            <person name="Liu Y."/>
            <person name="Dai S."/>
            <person name="Zhou R."/>
        </authorList>
    </citation>
    <scope>NUCLEOTIDE SEQUENCE [LARGE SCALE GENOMIC DNA]</scope>
</reference>